<dbReference type="PANTHER" id="PTHR31118:SF12">
    <property type="entry name" value="CYCLASE-LIKE PROTEIN 2"/>
    <property type="match status" value="1"/>
</dbReference>
<sequence length="217" mass="22768">MTGMRDLSHVIRAGMPVYPGDPAVEFATTARIETEGVEVTSLTLSTHSGTHLDAPSHSVRGGRTVAQISLEELRGPALLVRMPGLAPRAEITVAGIERALGAPLPAVLPAIVVIETGWAQHYGTDAAFRHPGLTPDAARALLARGMRVLCVDTFSPDLTEDGGTHFPVHDLVLGADGAIVENLCNLEGLPRHLEVEIVPLPIDADGAPARIIARDAG</sequence>
<dbReference type="Proteomes" id="UP000831304">
    <property type="component" value="Chromosome"/>
</dbReference>
<dbReference type="EMBL" id="CP094533">
    <property type="protein sequence ID" value="UOE25710.1"/>
    <property type="molecule type" value="Genomic_DNA"/>
</dbReference>
<keyword evidence="2" id="KW-1185">Reference proteome</keyword>
<name>A0ABY4AXX7_9MICO</name>
<protein>
    <submittedName>
        <fullName evidence="1">Cyclase family protein</fullName>
    </submittedName>
</protein>
<evidence type="ECO:0000313" key="1">
    <source>
        <dbReference type="EMBL" id="UOE25710.1"/>
    </source>
</evidence>
<dbReference type="Pfam" id="PF04199">
    <property type="entry name" value="Cyclase"/>
    <property type="match status" value="1"/>
</dbReference>
<organism evidence="1 2">
    <name type="scientific">Agromyces soli</name>
    <dbReference type="NCBI Taxonomy" id="659012"/>
    <lineage>
        <taxon>Bacteria</taxon>
        <taxon>Bacillati</taxon>
        <taxon>Actinomycetota</taxon>
        <taxon>Actinomycetes</taxon>
        <taxon>Micrococcales</taxon>
        <taxon>Microbacteriaceae</taxon>
        <taxon>Agromyces</taxon>
    </lineage>
</organism>
<dbReference type="Gene3D" id="3.50.30.50">
    <property type="entry name" value="Putative cyclase"/>
    <property type="match status" value="1"/>
</dbReference>
<proteinExistence type="predicted"/>
<accession>A0ABY4AXX7</accession>
<gene>
    <name evidence="1" type="ORF">MTP13_15500</name>
</gene>
<dbReference type="InterPro" id="IPR037175">
    <property type="entry name" value="KFase_sf"/>
</dbReference>
<dbReference type="InterPro" id="IPR007325">
    <property type="entry name" value="KFase/CYL"/>
</dbReference>
<reference evidence="1 2" key="1">
    <citation type="submission" date="2022-03" db="EMBL/GenBank/DDBJ databases">
        <title>Agromyces sp. isolated from the gut of P. brevitarsis seulensis larvae.</title>
        <authorList>
            <person name="Won M."/>
            <person name="Kwon S.-W."/>
        </authorList>
    </citation>
    <scope>NUCLEOTIDE SEQUENCE [LARGE SCALE GENOMIC DNA]</scope>
    <source>
        <strain evidence="1 2">KACC 16215</strain>
    </source>
</reference>
<dbReference type="RefSeq" id="WP_243568575.1">
    <property type="nucleotide sequence ID" value="NZ_CP094533.1"/>
</dbReference>
<dbReference type="PANTHER" id="PTHR31118">
    <property type="entry name" value="CYCLASE-LIKE PROTEIN 2"/>
    <property type="match status" value="1"/>
</dbReference>
<evidence type="ECO:0000313" key="2">
    <source>
        <dbReference type="Proteomes" id="UP000831304"/>
    </source>
</evidence>
<dbReference type="SUPFAM" id="SSF102198">
    <property type="entry name" value="Putative cyclase"/>
    <property type="match status" value="1"/>
</dbReference>